<dbReference type="GO" id="GO:0005801">
    <property type="term" value="C:cis-Golgi network"/>
    <property type="evidence" value="ECO:0007669"/>
    <property type="project" value="InterPro"/>
</dbReference>
<dbReference type="GO" id="GO:0007030">
    <property type="term" value="P:Golgi organization"/>
    <property type="evidence" value="ECO:0007669"/>
    <property type="project" value="TreeGrafter"/>
</dbReference>
<organism evidence="2 3">
    <name type="scientific">Elysia marginata</name>
    <dbReference type="NCBI Taxonomy" id="1093978"/>
    <lineage>
        <taxon>Eukaryota</taxon>
        <taxon>Metazoa</taxon>
        <taxon>Spiralia</taxon>
        <taxon>Lophotrochozoa</taxon>
        <taxon>Mollusca</taxon>
        <taxon>Gastropoda</taxon>
        <taxon>Heterobranchia</taxon>
        <taxon>Euthyneura</taxon>
        <taxon>Panpulmonata</taxon>
        <taxon>Sacoglossa</taxon>
        <taxon>Placobranchoidea</taxon>
        <taxon>Plakobranchidae</taxon>
        <taxon>Elysia</taxon>
    </lineage>
</organism>
<dbReference type="GO" id="GO:0017119">
    <property type="term" value="C:Golgi transport complex"/>
    <property type="evidence" value="ECO:0007669"/>
    <property type="project" value="TreeGrafter"/>
</dbReference>
<name>A0AAV4IDE0_9GAST</name>
<evidence type="ECO:0000259" key="1">
    <source>
        <dbReference type="Pfam" id="PF20671"/>
    </source>
</evidence>
<evidence type="ECO:0000313" key="3">
    <source>
        <dbReference type="Proteomes" id="UP000762676"/>
    </source>
</evidence>
<feature type="domain" description="Conserved oligomeric Golgi complex subunit 3 C-terminal" evidence="1">
    <location>
        <begin position="1"/>
        <end position="70"/>
    </location>
</feature>
<dbReference type="GO" id="GO:0006886">
    <property type="term" value="P:intracellular protein transport"/>
    <property type="evidence" value="ECO:0007669"/>
    <property type="project" value="InterPro"/>
</dbReference>
<feature type="domain" description="Conserved oligomeric Golgi complex subunit 3 C-terminal" evidence="1">
    <location>
        <begin position="85"/>
        <end position="109"/>
    </location>
</feature>
<proteinExistence type="predicted"/>
<dbReference type="InterPro" id="IPR048685">
    <property type="entry name" value="COG3_C"/>
</dbReference>
<feature type="non-terminal residue" evidence="2">
    <location>
        <position position="109"/>
    </location>
</feature>
<dbReference type="PANTHER" id="PTHR13302">
    <property type="entry name" value="CONSERVED OLIGOMERIC GOLGI COMPLEX COMPONENT 3"/>
    <property type="match status" value="1"/>
</dbReference>
<dbReference type="Pfam" id="PF20671">
    <property type="entry name" value="COG3_C"/>
    <property type="match status" value="2"/>
</dbReference>
<dbReference type="GO" id="GO:0006891">
    <property type="term" value="P:intra-Golgi vesicle-mediated transport"/>
    <property type="evidence" value="ECO:0007669"/>
    <property type="project" value="TreeGrafter"/>
</dbReference>
<dbReference type="EMBL" id="BMAT01013223">
    <property type="protein sequence ID" value="GFS07748.1"/>
    <property type="molecule type" value="Genomic_DNA"/>
</dbReference>
<accession>A0AAV4IDE0</accession>
<comment type="caution">
    <text evidence="2">The sequence shown here is derived from an EMBL/GenBank/DDBJ whole genome shotgun (WGS) entry which is preliminary data.</text>
</comment>
<evidence type="ECO:0000313" key="2">
    <source>
        <dbReference type="EMBL" id="GFS07748.1"/>
    </source>
</evidence>
<reference evidence="2 3" key="1">
    <citation type="journal article" date="2021" name="Elife">
        <title>Chloroplast acquisition without the gene transfer in kleptoplastic sea slugs, Plakobranchus ocellatus.</title>
        <authorList>
            <person name="Maeda T."/>
            <person name="Takahashi S."/>
            <person name="Yoshida T."/>
            <person name="Shimamura S."/>
            <person name="Takaki Y."/>
            <person name="Nagai Y."/>
            <person name="Toyoda A."/>
            <person name="Suzuki Y."/>
            <person name="Arimoto A."/>
            <person name="Ishii H."/>
            <person name="Satoh N."/>
            <person name="Nishiyama T."/>
            <person name="Hasebe M."/>
            <person name="Maruyama T."/>
            <person name="Minagawa J."/>
            <person name="Obokata J."/>
            <person name="Shigenobu S."/>
        </authorList>
    </citation>
    <scope>NUCLEOTIDE SEQUENCE [LARGE SCALE GENOMIC DNA]</scope>
</reference>
<gene>
    <name evidence="2" type="ORF">ElyMa_006576300</name>
</gene>
<keyword evidence="3" id="KW-1185">Reference proteome</keyword>
<dbReference type="InterPro" id="IPR007265">
    <property type="entry name" value="COG_su3"/>
</dbReference>
<protein>
    <submittedName>
        <fullName evidence="2">Conserved oligomeric Golgi complex subunit 3</fullName>
    </submittedName>
</protein>
<dbReference type="AlphaFoldDB" id="A0AAV4IDE0"/>
<sequence>MVHVCEDEYQLFFNFFAKPTPLLDEMLERICTTLYDVFRPLIIHINHLETLSELCSILKGEMMEEHVKQNRLEEPGSNMPMSPADLHGMWYPTVRRALVTLSKLYRCID</sequence>
<dbReference type="PANTHER" id="PTHR13302:SF8">
    <property type="entry name" value="CONSERVED OLIGOMERIC GOLGI COMPLEX SUBUNIT 3"/>
    <property type="match status" value="1"/>
</dbReference>
<dbReference type="Proteomes" id="UP000762676">
    <property type="component" value="Unassembled WGS sequence"/>
</dbReference>
<dbReference type="GO" id="GO:0016020">
    <property type="term" value="C:membrane"/>
    <property type="evidence" value="ECO:0007669"/>
    <property type="project" value="InterPro"/>
</dbReference>